<keyword evidence="3" id="KW-1185">Reference proteome</keyword>
<evidence type="ECO:0000313" key="3">
    <source>
        <dbReference type="Proteomes" id="UP000478546"/>
    </source>
</evidence>
<organism evidence="2 3">
    <name type="scientific">Pontibacter fetidus</name>
    <dbReference type="NCBI Taxonomy" id="2700082"/>
    <lineage>
        <taxon>Bacteria</taxon>
        <taxon>Pseudomonadati</taxon>
        <taxon>Bacteroidota</taxon>
        <taxon>Cytophagia</taxon>
        <taxon>Cytophagales</taxon>
        <taxon>Hymenobacteraceae</taxon>
        <taxon>Pontibacter</taxon>
    </lineage>
</organism>
<accession>A0A6B2GVH4</accession>
<evidence type="ECO:0000313" key="2">
    <source>
        <dbReference type="EMBL" id="NDK54805.1"/>
    </source>
</evidence>
<dbReference type="AlphaFoldDB" id="A0A6B2GVH4"/>
<dbReference type="RefSeq" id="WP_162344865.1">
    <property type="nucleotide sequence ID" value="NZ_JAAEAA010000003.1"/>
</dbReference>
<protein>
    <recommendedName>
        <fullName evidence="4">DUF2846 domain-containing protein</fullName>
    </recommendedName>
</protein>
<keyword evidence="1" id="KW-0732">Signal</keyword>
<dbReference type="Proteomes" id="UP000478546">
    <property type="component" value="Unassembled WGS sequence"/>
</dbReference>
<evidence type="ECO:0008006" key="4">
    <source>
        <dbReference type="Google" id="ProtNLM"/>
    </source>
</evidence>
<sequence length="122" mass="13847">MYRYFLLALFLFACSSSKIQSLGDSFEIIRLKSKGGGSYITIGTYHFEDKQERTPAFYYINNVVIDPANKLADTTITVQPGDFKIRAKYISKLETGLDKLTISKGDSVYIKLYLKDDPEPLN</sequence>
<dbReference type="EMBL" id="JAAEAA010000003">
    <property type="protein sequence ID" value="NDK54805.1"/>
    <property type="molecule type" value="Genomic_DNA"/>
</dbReference>
<name>A0A6B2GVH4_9BACT</name>
<evidence type="ECO:0000256" key="1">
    <source>
        <dbReference type="SAM" id="SignalP"/>
    </source>
</evidence>
<reference evidence="2 3" key="1">
    <citation type="submission" date="2020-01" db="EMBL/GenBank/DDBJ databases">
        <authorList>
            <person name="Kim M.K."/>
        </authorList>
    </citation>
    <scope>NUCLEOTIDE SEQUENCE [LARGE SCALE GENOMIC DNA]</scope>
    <source>
        <strain evidence="2 3">BT213</strain>
    </source>
</reference>
<proteinExistence type="predicted"/>
<comment type="caution">
    <text evidence="2">The sequence shown here is derived from an EMBL/GenBank/DDBJ whole genome shotgun (WGS) entry which is preliminary data.</text>
</comment>
<feature type="chain" id="PRO_5025507608" description="DUF2846 domain-containing protein" evidence="1">
    <location>
        <begin position="20"/>
        <end position="122"/>
    </location>
</feature>
<feature type="signal peptide" evidence="1">
    <location>
        <begin position="1"/>
        <end position="19"/>
    </location>
</feature>
<gene>
    <name evidence="2" type="ORF">GWO68_02645</name>
</gene>